<proteinExistence type="predicted"/>
<feature type="domain" description="Dinitrogenase iron-molybdenum cofactor biosynthesis" evidence="1">
    <location>
        <begin position="10"/>
        <end position="96"/>
    </location>
</feature>
<organism evidence="2 3">
    <name type="scientific">Thermoanaerobacter kivui</name>
    <name type="common">Acetogenium kivui</name>
    <dbReference type="NCBI Taxonomy" id="2325"/>
    <lineage>
        <taxon>Bacteria</taxon>
        <taxon>Bacillati</taxon>
        <taxon>Bacillota</taxon>
        <taxon>Clostridia</taxon>
        <taxon>Thermoanaerobacterales</taxon>
        <taxon>Thermoanaerobacteraceae</taxon>
        <taxon>Thermoanaerobacter</taxon>
    </lineage>
</organism>
<dbReference type="Gene3D" id="3.30.420.130">
    <property type="entry name" value="Dinitrogenase iron-molybdenum cofactor biosynthesis domain"/>
    <property type="match status" value="1"/>
</dbReference>
<evidence type="ECO:0000313" key="2">
    <source>
        <dbReference type="EMBL" id="AIS52640.1"/>
    </source>
</evidence>
<dbReference type="Proteomes" id="UP000029669">
    <property type="component" value="Chromosome"/>
</dbReference>
<name>A0A097AS38_THEKI</name>
<evidence type="ECO:0000313" key="3">
    <source>
        <dbReference type="Proteomes" id="UP000029669"/>
    </source>
</evidence>
<dbReference type="CDD" id="cd00851">
    <property type="entry name" value="MTH1175"/>
    <property type="match status" value="1"/>
</dbReference>
<dbReference type="InterPro" id="IPR003731">
    <property type="entry name" value="Di-Nase_FeMo-co_biosynth"/>
</dbReference>
<dbReference type="InterPro" id="IPR033913">
    <property type="entry name" value="MTH1175_dom"/>
</dbReference>
<dbReference type="HOGENOM" id="CLU_104194_2_0_9"/>
<reference evidence="3" key="1">
    <citation type="journal article" date="2015" name="Genome Announc.">
        <title>Whole-Genome Sequences of 80 Environmental and Clinical Isolates of Burkholderia pseudomallei.</title>
        <authorList>
            <person name="Johnson S.L."/>
            <person name="Baker A.L."/>
            <person name="Chain P.S."/>
            <person name="Currie B.J."/>
            <person name="Daligault H.E."/>
            <person name="Davenport K.W."/>
            <person name="Davis C.B."/>
            <person name="Inglis T.J."/>
            <person name="Kaestli M."/>
            <person name="Koren S."/>
            <person name="Mayo M."/>
            <person name="Merritt A.J."/>
            <person name="Price E.P."/>
            <person name="Sarovich D.S."/>
            <person name="Warner J."/>
            <person name="Rosovitz M.J."/>
        </authorList>
    </citation>
    <scope>NUCLEOTIDE SEQUENCE [LARGE SCALE GENOMIC DNA]</scope>
    <source>
        <strain evidence="3">DSM 2030</strain>
    </source>
</reference>
<dbReference type="SUPFAM" id="SSF53146">
    <property type="entry name" value="Nitrogenase accessory factor-like"/>
    <property type="match status" value="1"/>
</dbReference>
<dbReference type="eggNOG" id="COG1433">
    <property type="taxonomic scope" value="Bacteria"/>
</dbReference>
<evidence type="ECO:0000259" key="1">
    <source>
        <dbReference type="Pfam" id="PF02579"/>
    </source>
</evidence>
<keyword evidence="3" id="KW-1185">Reference proteome</keyword>
<dbReference type="RefSeq" id="WP_049685368.1">
    <property type="nucleotide sequence ID" value="NZ_CP009170.1"/>
</dbReference>
<dbReference type="InterPro" id="IPR036105">
    <property type="entry name" value="DiNase_FeMo-co_biosyn_sf"/>
</dbReference>
<dbReference type="STRING" id="2325.TKV_c14710"/>
<gene>
    <name evidence="2" type="ORF">TKV_c14710</name>
</gene>
<dbReference type="Pfam" id="PF02579">
    <property type="entry name" value="Nitro_FeMo-Co"/>
    <property type="match status" value="1"/>
</dbReference>
<dbReference type="AlphaFoldDB" id="A0A097AS38"/>
<dbReference type="OrthoDB" id="280278at2"/>
<protein>
    <submittedName>
        <fullName evidence="2">Dinitrogenase iron-molybdenum cofactor biosynthesis protein</fullName>
    </submittedName>
</protein>
<accession>A0A097AS38</accession>
<dbReference type="KEGG" id="tki:TKV_c14710"/>
<sequence>MRIVVAAESKNVSMHFGHCERFALFDIENGEIKNELFIPNPGHRLGFLPGFLKEQGAECVIAGGMGASAVGLFNQNGINVITGASGFIKNLVKRYIEGTLISTGSVCEKHEHKGHYES</sequence>
<dbReference type="EMBL" id="CP009170">
    <property type="protein sequence ID" value="AIS52640.1"/>
    <property type="molecule type" value="Genomic_DNA"/>
</dbReference>
<dbReference type="PANTHER" id="PTHR42983">
    <property type="entry name" value="DINITROGENASE IRON-MOLYBDENUM COFACTOR PROTEIN-RELATED"/>
    <property type="match status" value="1"/>
</dbReference>
<dbReference type="PANTHER" id="PTHR42983:SF1">
    <property type="entry name" value="IRON-MOLYBDENUM PROTEIN"/>
    <property type="match status" value="1"/>
</dbReference>